<dbReference type="SUPFAM" id="SSF47203">
    <property type="entry name" value="Acyl-CoA dehydrogenase C-terminal domain-like"/>
    <property type="match status" value="2"/>
</dbReference>
<evidence type="ECO:0000256" key="5">
    <source>
        <dbReference type="ARBA" id="ARBA00022630"/>
    </source>
</evidence>
<name>A0A6I4IDD1_9FLAO</name>
<dbReference type="PIRSF" id="PIRSF000168">
    <property type="entry name" value="Acyl-CoA_oxidase"/>
    <property type="match status" value="1"/>
</dbReference>
<dbReference type="GO" id="GO:0033540">
    <property type="term" value="P:fatty acid beta-oxidation using acyl-CoA oxidase"/>
    <property type="evidence" value="ECO:0007669"/>
    <property type="project" value="TreeGrafter"/>
</dbReference>
<dbReference type="Pfam" id="PF02771">
    <property type="entry name" value="Acyl-CoA_dh_N"/>
    <property type="match status" value="1"/>
</dbReference>
<dbReference type="Gene3D" id="1.20.140.10">
    <property type="entry name" value="Butyryl-CoA Dehydrogenase, subunit A, domain 3"/>
    <property type="match status" value="2"/>
</dbReference>
<organism evidence="15 16">
    <name type="scientific">Flavobacterium profundi</name>
    <dbReference type="NCBI Taxonomy" id="1774945"/>
    <lineage>
        <taxon>Bacteria</taxon>
        <taxon>Pseudomonadati</taxon>
        <taxon>Bacteroidota</taxon>
        <taxon>Flavobacteriia</taxon>
        <taxon>Flavobacteriales</taxon>
        <taxon>Flavobacteriaceae</taxon>
        <taxon>Flavobacterium</taxon>
    </lineage>
</organism>
<dbReference type="Gene3D" id="1.10.540.10">
    <property type="entry name" value="Acyl-CoA dehydrogenase/oxidase, N-terminal domain"/>
    <property type="match status" value="1"/>
</dbReference>
<protein>
    <recommendedName>
        <fullName evidence="4">acyl-CoA oxidase</fullName>
        <ecNumber evidence="4">1.3.3.6</ecNumber>
    </recommendedName>
</protein>
<dbReference type="EC" id="1.3.3.6" evidence="4"/>
<accession>A0A6I4IDD1</accession>
<evidence type="ECO:0000259" key="13">
    <source>
        <dbReference type="Pfam" id="PF02771"/>
    </source>
</evidence>
<reference evidence="16" key="1">
    <citation type="submission" date="2019-05" db="EMBL/GenBank/DDBJ databases">
        <title>Flavobacterium profundi sp. nov., isolated from a deep-sea seamount.</title>
        <authorList>
            <person name="Zhang D.-C."/>
        </authorList>
    </citation>
    <scope>NUCLEOTIDE SEQUENCE [LARGE SCALE GENOMIC DNA]</scope>
    <source>
        <strain evidence="16">TP390</strain>
    </source>
</reference>
<dbReference type="GO" id="GO:0003997">
    <property type="term" value="F:acyl-CoA oxidase activity"/>
    <property type="evidence" value="ECO:0007669"/>
    <property type="project" value="UniProtKB-EC"/>
</dbReference>
<dbReference type="InterPro" id="IPR012258">
    <property type="entry name" value="Acyl-CoA_oxidase"/>
</dbReference>
<dbReference type="InterPro" id="IPR002655">
    <property type="entry name" value="Acyl-CoA_oxidase_C"/>
</dbReference>
<feature type="domain" description="Acyl-CoA dehydrogenase/oxidase N-terminal" evidence="13">
    <location>
        <begin position="187"/>
        <end position="258"/>
    </location>
</feature>
<evidence type="ECO:0000256" key="10">
    <source>
        <dbReference type="ARBA" id="ARBA00023140"/>
    </source>
</evidence>
<dbReference type="FunFam" id="1.20.140.10:FF:000007">
    <property type="entry name" value="Acyl-coenzyme A oxidase"/>
    <property type="match status" value="1"/>
</dbReference>
<dbReference type="AlphaFoldDB" id="A0A6I4IDD1"/>
<keyword evidence="10" id="KW-0576">Peroxisome</keyword>
<evidence type="ECO:0000256" key="4">
    <source>
        <dbReference type="ARBA" id="ARBA00012870"/>
    </source>
</evidence>
<evidence type="ECO:0000256" key="2">
    <source>
        <dbReference type="ARBA" id="ARBA00004275"/>
    </source>
</evidence>
<dbReference type="InterPro" id="IPR036250">
    <property type="entry name" value="AcylCo_DH-like_C"/>
</dbReference>
<dbReference type="InterPro" id="IPR013786">
    <property type="entry name" value="AcylCoA_DH/ox_N"/>
</dbReference>
<evidence type="ECO:0000256" key="7">
    <source>
        <dbReference type="ARBA" id="ARBA00022832"/>
    </source>
</evidence>
<evidence type="ECO:0000256" key="8">
    <source>
        <dbReference type="ARBA" id="ARBA00023002"/>
    </source>
</evidence>
<keyword evidence="16" id="KW-1185">Reference proteome</keyword>
<feature type="domain" description="Acyl-CoA oxidase/dehydrogenase middle" evidence="12">
    <location>
        <begin position="266"/>
        <end position="375"/>
    </location>
</feature>
<dbReference type="Pfam" id="PF01756">
    <property type="entry name" value="ACOX"/>
    <property type="match status" value="1"/>
</dbReference>
<evidence type="ECO:0000313" key="15">
    <source>
        <dbReference type="EMBL" id="MVO07584.1"/>
    </source>
</evidence>
<evidence type="ECO:0000256" key="3">
    <source>
        <dbReference type="ARBA" id="ARBA00006288"/>
    </source>
</evidence>
<dbReference type="GO" id="GO:0005504">
    <property type="term" value="F:fatty acid binding"/>
    <property type="evidence" value="ECO:0007669"/>
    <property type="project" value="TreeGrafter"/>
</dbReference>
<keyword evidence="8" id="KW-0560">Oxidoreductase</keyword>
<dbReference type="Pfam" id="PF22924">
    <property type="entry name" value="ACOX_C_alpha1"/>
    <property type="match status" value="1"/>
</dbReference>
<keyword evidence="9" id="KW-0443">Lipid metabolism</keyword>
<feature type="domain" description="Acyl-CoA oxidase C-terminal" evidence="11">
    <location>
        <begin position="609"/>
        <end position="750"/>
    </location>
</feature>
<proteinExistence type="inferred from homology"/>
<dbReference type="InterPro" id="IPR046373">
    <property type="entry name" value="Acyl-CoA_Oxase/DH_mid-dom_sf"/>
</dbReference>
<dbReference type="GO" id="GO:0071949">
    <property type="term" value="F:FAD binding"/>
    <property type="evidence" value="ECO:0007669"/>
    <property type="project" value="InterPro"/>
</dbReference>
<evidence type="ECO:0000259" key="11">
    <source>
        <dbReference type="Pfam" id="PF01756"/>
    </source>
</evidence>
<evidence type="ECO:0000259" key="12">
    <source>
        <dbReference type="Pfam" id="PF02770"/>
    </source>
</evidence>
<dbReference type="GO" id="GO:0055088">
    <property type="term" value="P:lipid homeostasis"/>
    <property type="evidence" value="ECO:0007669"/>
    <property type="project" value="TreeGrafter"/>
</dbReference>
<dbReference type="InterPro" id="IPR009100">
    <property type="entry name" value="AcylCoA_DH/oxidase_NM_dom_sf"/>
</dbReference>
<dbReference type="SUPFAM" id="SSF56645">
    <property type="entry name" value="Acyl-CoA dehydrogenase NM domain-like"/>
    <property type="match status" value="1"/>
</dbReference>
<comment type="cofactor">
    <cofactor evidence="1">
        <name>FAD</name>
        <dbReference type="ChEBI" id="CHEBI:57692"/>
    </cofactor>
</comment>
<gene>
    <name evidence="15" type="ORF">GOQ30_00230</name>
</gene>
<dbReference type="FunFam" id="1.20.140.10:FF:000010">
    <property type="entry name" value="Acyl-coenzyme A oxidase"/>
    <property type="match status" value="1"/>
</dbReference>
<keyword evidence="5" id="KW-0285">Flavoprotein</keyword>
<keyword evidence="7" id="KW-0276">Fatty acid metabolism</keyword>
<comment type="subcellular location">
    <subcellularLocation>
        <location evidence="2">Peroxisome</location>
    </subcellularLocation>
</comment>
<dbReference type="InterPro" id="IPR055060">
    <property type="entry name" value="ACOX_C_alpha1"/>
</dbReference>
<dbReference type="EMBL" id="WQLW01000001">
    <property type="protein sequence ID" value="MVO07584.1"/>
    <property type="molecule type" value="Genomic_DNA"/>
</dbReference>
<comment type="caution">
    <text evidence="15">The sequence shown here is derived from an EMBL/GenBank/DDBJ whole genome shotgun (WGS) entry which is preliminary data.</text>
</comment>
<evidence type="ECO:0000313" key="16">
    <source>
        <dbReference type="Proteomes" id="UP000431264"/>
    </source>
</evidence>
<dbReference type="Gene3D" id="2.40.110.10">
    <property type="entry name" value="Butyryl-CoA Dehydrogenase, subunit A, domain 2"/>
    <property type="match status" value="1"/>
</dbReference>
<dbReference type="InterPro" id="IPR006091">
    <property type="entry name" value="Acyl-CoA_Oxase/DH_mid-dom"/>
</dbReference>
<dbReference type="InterPro" id="IPR037069">
    <property type="entry name" value="AcylCoA_DH/ox_N_sf"/>
</dbReference>
<feature type="domain" description="Acyl-CoA oxidase C-alpha1" evidence="14">
    <location>
        <begin position="411"/>
        <end position="560"/>
    </location>
</feature>
<dbReference type="Pfam" id="PF02770">
    <property type="entry name" value="Acyl-CoA_dh_M"/>
    <property type="match status" value="1"/>
</dbReference>
<dbReference type="OrthoDB" id="1144545at2"/>
<evidence type="ECO:0000256" key="1">
    <source>
        <dbReference type="ARBA" id="ARBA00001974"/>
    </source>
</evidence>
<dbReference type="RefSeq" id="WP_140996008.1">
    <property type="nucleotide sequence ID" value="NZ_VDCZ01000001.1"/>
</dbReference>
<dbReference type="PANTHER" id="PTHR10909">
    <property type="entry name" value="ELECTRON TRANSPORT OXIDOREDUCTASE"/>
    <property type="match status" value="1"/>
</dbReference>
<comment type="similarity">
    <text evidence="3">Belongs to the acyl-CoA oxidase family.</text>
</comment>
<dbReference type="Proteomes" id="UP000431264">
    <property type="component" value="Unassembled WGS sequence"/>
</dbReference>
<keyword evidence="6" id="KW-0274">FAD</keyword>
<evidence type="ECO:0000256" key="9">
    <source>
        <dbReference type="ARBA" id="ARBA00023098"/>
    </source>
</evidence>
<sequence length="754" mass="85167">MVGPKLQAFIPLFYLVWSDDLLTLKEFQTLATFIKNQDWLSQEEKEYLLSNIDRSNPPSRAIIDKWKEEIRNAILKNPSIASSYDVAKMLSENEAQIIDLKPYFLKIENDLGYLSEEVISTFKTTADTFTSKNNTLSQFDVPKLTAILDGNQVGVINKVKAVISRPEFAYEYGLDIATYRNRVYDWCKILAKENFGNKAYPKEYGGGNDIEAYFAIIETLSYHDLSLVIKFGVQFGLWGMSVYSLGTKKHYEKYLKDIGDLTLPGCFAMTETHHGSNVKGLETTATYNHKDQTFSIHTPHPKAQKEYIGNAAVHGQMATVFAKLIIDNHDYGVNAFIVPLRDSDGNVVKGVTIGDCGYKMGLNGVDNGTIRFDQVVIPKENMLDRFASVNDNGVFESPIPSDNRRFFTMLGTLVGGRIGIPRSALSAAKSGITIAIKYADKRRQFGPDGGSEVPILNYRIHQRRLFPHLATIYATHFGLQYLTRLFLEKTEEQIQEIEALAAGLKAYSTWSTTATLQECREACGGKGYLSENRIDNLKNDTEIYTTFEGDNTVLMQLVAKNRLSEFRKEFGKMNSLGMINYVFENAKTALTEKNPIVTRTTDATHLLDFEFHLQAFQYREKTILASAAKRIKRLIDEGLEPYDAFNVVQHHMIEVAQAYLERILLEQFQENISKVQDQAVQAVLKQLAQLFALSVIEKNKAWYLEEGYMESVKTKAIRKMVNQLCWEIRPNAVGLVDAFAIPDSCLAAPIVFNS</sequence>
<evidence type="ECO:0000256" key="6">
    <source>
        <dbReference type="ARBA" id="ARBA00022827"/>
    </source>
</evidence>
<dbReference type="FunFam" id="2.40.110.10:FF:000005">
    <property type="entry name" value="Acyl-coenzyme A oxidase"/>
    <property type="match status" value="1"/>
</dbReference>
<evidence type="ECO:0000259" key="14">
    <source>
        <dbReference type="Pfam" id="PF22924"/>
    </source>
</evidence>